<organism evidence="3 4">
    <name type="scientific">Cellulomonas fimi (strain ATCC 484 / DSM 20113 / JCM 1341 / CCUG 24087 / LMG 16345 / NBRC 15513 / NCIMB 8980 / NCTC 7547 / NRS-133)</name>
    <dbReference type="NCBI Taxonomy" id="590998"/>
    <lineage>
        <taxon>Bacteria</taxon>
        <taxon>Bacillati</taxon>
        <taxon>Actinomycetota</taxon>
        <taxon>Actinomycetes</taxon>
        <taxon>Micrococcales</taxon>
        <taxon>Cellulomonadaceae</taxon>
        <taxon>Cellulomonas</taxon>
    </lineage>
</organism>
<dbReference type="EMBL" id="CP002666">
    <property type="protein sequence ID" value="AEE46305.1"/>
    <property type="molecule type" value="Genomic_DNA"/>
</dbReference>
<dbReference type="PANTHER" id="PTHR34547">
    <property type="entry name" value="YACP-LIKE NYN DOMAIN PROTEIN"/>
    <property type="match status" value="1"/>
</dbReference>
<feature type="coiled-coil region" evidence="1">
    <location>
        <begin position="136"/>
        <end position="244"/>
    </location>
</feature>
<keyword evidence="1" id="KW-0175">Coiled coil</keyword>
<dbReference type="STRING" id="590998.Celf_2177"/>
<dbReference type="RefSeq" id="WP_013771331.1">
    <property type="nucleotide sequence ID" value="NC_015514.1"/>
</dbReference>
<dbReference type="HOGENOM" id="CLU_044346_0_0_11"/>
<dbReference type="KEGG" id="cfi:Celf_2177"/>
<feature type="region of interest" description="Disordered" evidence="2">
    <location>
        <begin position="274"/>
        <end position="297"/>
    </location>
</feature>
<dbReference type="AlphaFoldDB" id="F4H1K6"/>
<gene>
    <name evidence="3" type="ordered locus">Celf_2177</name>
</gene>
<dbReference type="Pfam" id="PF05991">
    <property type="entry name" value="NYN_YacP"/>
    <property type="match status" value="1"/>
</dbReference>
<evidence type="ECO:0008006" key="5">
    <source>
        <dbReference type="Google" id="ProtNLM"/>
    </source>
</evidence>
<sequence>MDDAARTDAAGPEGAAPAAQVPTVLRAAVVQRAADVLGTLEPAEVPASLRAVRQFAPRRRASAGAGPLWSALQDDVFRARVARSWTDAHPDEAAALAGEGAVEPALEVAVGAWLSHHPAWPALVPREAPAAPAQDVTRLADRLARSTADVERLRGEAAAARDDATRARDELAALQRELRRLRSDADRARSEGRRLTEEAAALAARAQEDRRAAADAARAAADDLRAAQAERAAARAELRSARKLADARVRLLLDTIVDAASGLRHELALPPATDLPADLVAPGTGRPAPRRGSRGRSVEDPALLDELLRQPWAHLLVDGYNVTKTGFAELSLADQRRRLVDGLGRVAGGTGAEVTCCFDGQPGQAPPVTQARGVRVLFSVGEIADDLLRRLVAAEPPGRVLVVVTSDQEVARDVEGRGAWVVPSATLVARLQHL</sequence>
<evidence type="ECO:0000256" key="1">
    <source>
        <dbReference type="SAM" id="Coils"/>
    </source>
</evidence>
<dbReference type="PANTHER" id="PTHR34547:SF1">
    <property type="entry name" value="YACP-LIKE NYN DOMAIN PROTEIN"/>
    <property type="match status" value="1"/>
</dbReference>
<dbReference type="eggNOG" id="COG3688">
    <property type="taxonomic scope" value="Bacteria"/>
</dbReference>
<reference evidence="3 4" key="1">
    <citation type="submission" date="2011-04" db="EMBL/GenBank/DDBJ databases">
        <title>Complete sequence of Cellulomonas fimi ATCC 484.</title>
        <authorList>
            <consortium name="US DOE Joint Genome Institute"/>
            <person name="Lucas S."/>
            <person name="Han J."/>
            <person name="Lapidus A."/>
            <person name="Cheng J.-F."/>
            <person name="Goodwin L."/>
            <person name="Pitluck S."/>
            <person name="Peters L."/>
            <person name="Chertkov O."/>
            <person name="Detter J.C."/>
            <person name="Han C."/>
            <person name="Tapia R."/>
            <person name="Land M."/>
            <person name="Hauser L."/>
            <person name="Kyrpides N."/>
            <person name="Ivanova N."/>
            <person name="Ovchinnikova G."/>
            <person name="Pagani I."/>
            <person name="Mead D."/>
            <person name="Brumm P."/>
            <person name="Woyke T."/>
        </authorList>
    </citation>
    <scope>NUCLEOTIDE SEQUENCE [LARGE SCALE GENOMIC DNA]</scope>
    <source>
        <strain evidence="4">ATCC 484 / DSM 20113 / JCM 1341 / NBRC 15513 / NCIMB 8980 / NCTC 7547</strain>
    </source>
</reference>
<dbReference type="Proteomes" id="UP000008460">
    <property type="component" value="Chromosome"/>
</dbReference>
<evidence type="ECO:0000256" key="2">
    <source>
        <dbReference type="SAM" id="MobiDB-lite"/>
    </source>
</evidence>
<evidence type="ECO:0000313" key="3">
    <source>
        <dbReference type="EMBL" id="AEE46305.1"/>
    </source>
</evidence>
<protein>
    <recommendedName>
        <fullName evidence="5">RNA-binding protein</fullName>
    </recommendedName>
</protein>
<keyword evidence="4" id="KW-1185">Reference proteome</keyword>
<accession>F4H1K6</accession>
<name>F4H1K6_CELFA</name>
<evidence type="ECO:0000313" key="4">
    <source>
        <dbReference type="Proteomes" id="UP000008460"/>
    </source>
</evidence>
<dbReference type="InterPro" id="IPR010298">
    <property type="entry name" value="YacP-like"/>
</dbReference>
<proteinExistence type="predicted"/>